<accession>G6YVJ9</accession>
<sequence>MKDTLAYYNNNADAFVESMFQVSMEELHLELLPQIPEDGNIPDAGSGLTEQGIKGAILRFLFFENWQSSIADPSVYDITFSASISKTCARIS</sequence>
<dbReference type="EMBL" id="AGTR01000059">
    <property type="protein sequence ID" value="EHJ03783.1"/>
    <property type="molecule type" value="Genomic_DNA"/>
</dbReference>
<organism evidence="1 2">
    <name type="scientific">Marinobacter manganoxydans MnI7-9</name>
    <dbReference type="NCBI Taxonomy" id="1094979"/>
    <lineage>
        <taxon>Bacteria</taxon>
        <taxon>Pseudomonadati</taxon>
        <taxon>Pseudomonadota</taxon>
        <taxon>Gammaproteobacteria</taxon>
        <taxon>Pseudomonadales</taxon>
        <taxon>Marinobacteraceae</taxon>
        <taxon>Marinobacter</taxon>
    </lineage>
</organism>
<name>G6YVJ9_9GAMM</name>
<gene>
    <name evidence="1" type="ORF">KYE_14492</name>
</gene>
<evidence type="ECO:0000313" key="1">
    <source>
        <dbReference type="EMBL" id="EHJ03783.1"/>
    </source>
</evidence>
<dbReference type="RefSeq" id="WP_008174568.1">
    <property type="nucleotide sequence ID" value="NZ_AGTR01000059.1"/>
</dbReference>
<dbReference type="PATRIC" id="fig|1094979.3.peg.2804"/>
<proteinExistence type="predicted"/>
<evidence type="ECO:0000313" key="2">
    <source>
        <dbReference type="Proteomes" id="UP000003208"/>
    </source>
</evidence>
<keyword evidence="2" id="KW-1185">Reference proteome</keyword>
<dbReference type="Proteomes" id="UP000003208">
    <property type="component" value="Unassembled WGS sequence"/>
</dbReference>
<protein>
    <submittedName>
        <fullName evidence="1">Uncharacterized protein</fullName>
    </submittedName>
</protein>
<reference evidence="1 2" key="1">
    <citation type="journal article" date="2012" name="J. Bacteriol.">
        <title>Genome sequence of deep-sea manganese-oxidizing bacterium Marinobacter manganoxydans MnI7-9.</title>
        <authorList>
            <person name="Wang H."/>
            <person name="Li H."/>
            <person name="Shao Z."/>
            <person name="Liao S."/>
            <person name="Johnstone L."/>
            <person name="Rensing C."/>
            <person name="Wang G."/>
        </authorList>
    </citation>
    <scope>NUCLEOTIDE SEQUENCE [LARGE SCALE GENOMIC DNA]</scope>
    <source>
        <strain evidence="1 2">MnI7-9</strain>
    </source>
</reference>
<dbReference type="AlphaFoldDB" id="G6YVJ9"/>